<organism evidence="2">
    <name type="scientific">uncultured Sulfurovum sp</name>
    <dbReference type="NCBI Taxonomy" id="269237"/>
    <lineage>
        <taxon>Bacteria</taxon>
        <taxon>Pseudomonadati</taxon>
        <taxon>Campylobacterota</taxon>
        <taxon>Epsilonproteobacteria</taxon>
        <taxon>Campylobacterales</taxon>
        <taxon>Sulfurovaceae</taxon>
        <taxon>Sulfurovum</taxon>
        <taxon>environmental samples</taxon>
    </lineage>
</organism>
<name>A0A6S6U718_9BACT</name>
<evidence type="ECO:0000256" key="1">
    <source>
        <dbReference type="SAM" id="MobiDB-lite"/>
    </source>
</evidence>
<reference evidence="2" key="1">
    <citation type="submission" date="2020-01" db="EMBL/GenBank/DDBJ databases">
        <authorList>
            <person name="Meier V. D."/>
            <person name="Meier V D."/>
        </authorList>
    </citation>
    <scope>NUCLEOTIDE SEQUENCE</scope>
    <source>
        <strain evidence="2">HLG_WM_MAG_01</strain>
    </source>
</reference>
<dbReference type="AlphaFoldDB" id="A0A6S6U718"/>
<accession>A0A6S6U718</accession>
<feature type="region of interest" description="Disordered" evidence="1">
    <location>
        <begin position="1"/>
        <end position="34"/>
    </location>
</feature>
<evidence type="ECO:0000313" key="2">
    <source>
        <dbReference type="EMBL" id="CAA6827454.1"/>
    </source>
</evidence>
<feature type="compositionally biased region" description="Polar residues" evidence="1">
    <location>
        <begin position="15"/>
        <end position="34"/>
    </location>
</feature>
<gene>
    <name evidence="2" type="ORF">HELGO_WM61912</name>
</gene>
<proteinExistence type="predicted"/>
<protein>
    <submittedName>
        <fullName evidence="2">Uncharacterized protein</fullName>
    </submittedName>
</protein>
<dbReference type="EMBL" id="CACVAS010000148">
    <property type="protein sequence ID" value="CAA6827454.1"/>
    <property type="molecule type" value="Genomic_DNA"/>
</dbReference>
<feature type="compositionally biased region" description="Basic and acidic residues" evidence="1">
    <location>
        <begin position="1"/>
        <end position="14"/>
    </location>
</feature>
<sequence length="34" mass="3961">MDERKDIIKEKNKGTTEPINLSPSKVQFKQNKQS</sequence>